<dbReference type="Proteomes" id="UP001220530">
    <property type="component" value="Chromosome"/>
</dbReference>
<reference evidence="1 2" key="1">
    <citation type="submission" date="2023-02" db="EMBL/GenBank/DDBJ databases">
        <title>Devosia algicola sp. nov., isolated from the phycosphere of marine algae.</title>
        <authorList>
            <person name="Kim J.M."/>
            <person name="Lee J.K."/>
            <person name="Choi B.J."/>
            <person name="Bayburt H."/>
            <person name="Jeon C.O."/>
        </authorList>
    </citation>
    <scope>NUCLEOTIDE SEQUENCE [LARGE SCALE GENOMIC DNA]</scope>
    <source>
        <strain evidence="1 2">G20-9</strain>
    </source>
</reference>
<dbReference type="EMBL" id="CP118246">
    <property type="protein sequence ID" value="WDR03073.1"/>
    <property type="molecule type" value="Genomic_DNA"/>
</dbReference>
<evidence type="ECO:0000313" key="2">
    <source>
        <dbReference type="Proteomes" id="UP001220530"/>
    </source>
</evidence>
<proteinExistence type="predicted"/>
<evidence type="ECO:0000313" key="1">
    <source>
        <dbReference type="EMBL" id="WDR03073.1"/>
    </source>
</evidence>
<name>A0ABY7YPJ6_9HYPH</name>
<protein>
    <submittedName>
        <fullName evidence="1">Uncharacterized protein</fullName>
    </submittedName>
</protein>
<dbReference type="RefSeq" id="WP_282219475.1">
    <property type="nucleotide sequence ID" value="NZ_CP118246.1"/>
</dbReference>
<gene>
    <name evidence="1" type="ORF">PSQ19_02395</name>
</gene>
<sequence length="40" mass="4182">MSFLDGPSQNVSGKDLADGLEIVLGDQFSSAVVLVESVQE</sequence>
<keyword evidence="2" id="KW-1185">Reference proteome</keyword>
<accession>A0ABY7YPJ6</accession>
<organism evidence="1 2">
    <name type="scientific">Devosia algicola</name>
    <dbReference type="NCBI Taxonomy" id="3026418"/>
    <lineage>
        <taxon>Bacteria</taxon>
        <taxon>Pseudomonadati</taxon>
        <taxon>Pseudomonadota</taxon>
        <taxon>Alphaproteobacteria</taxon>
        <taxon>Hyphomicrobiales</taxon>
        <taxon>Devosiaceae</taxon>
        <taxon>Devosia</taxon>
    </lineage>
</organism>